<organism evidence="1">
    <name type="scientific">marine metagenome</name>
    <dbReference type="NCBI Taxonomy" id="408172"/>
    <lineage>
        <taxon>unclassified sequences</taxon>
        <taxon>metagenomes</taxon>
        <taxon>ecological metagenomes</taxon>
    </lineage>
</organism>
<name>A0A382LK51_9ZZZZ</name>
<dbReference type="EMBL" id="UINC01087342">
    <property type="protein sequence ID" value="SVC36633.1"/>
    <property type="molecule type" value="Genomic_DNA"/>
</dbReference>
<dbReference type="AlphaFoldDB" id="A0A382LK51"/>
<evidence type="ECO:0000313" key="1">
    <source>
        <dbReference type="EMBL" id="SVC36633.1"/>
    </source>
</evidence>
<reference evidence="1" key="1">
    <citation type="submission" date="2018-05" db="EMBL/GenBank/DDBJ databases">
        <authorList>
            <person name="Lanie J.A."/>
            <person name="Ng W.-L."/>
            <person name="Kazmierczak K.M."/>
            <person name="Andrzejewski T.M."/>
            <person name="Davidsen T.M."/>
            <person name="Wayne K.J."/>
            <person name="Tettelin H."/>
            <person name="Glass J.I."/>
            <person name="Rusch D."/>
            <person name="Podicherti R."/>
            <person name="Tsui H.-C.T."/>
            <person name="Winkler M.E."/>
        </authorList>
    </citation>
    <scope>NUCLEOTIDE SEQUENCE</scope>
</reference>
<protein>
    <submittedName>
        <fullName evidence="1">Uncharacterized protein</fullName>
    </submittedName>
</protein>
<sequence length="55" mass="6461">HISNDRKVIMYEQMKAMNIDVNAPVSFDKAQLLCFESFRNSYPDDFIDQAISIYK</sequence>
<accession>A0A382LK51</accession>
<proteinExistence type="predicted"/>
<feature type="non-terminal residue" evidence="1">
    <location>
        <position position="1"/>
    </location>
</feature>
<gene>
    <name evidence="1" type="ORF">METZ01_LOCUS289487</name>
</gene>